<evidence type="ECO:0000313" key="3">
    <source>
        <dbReference type="Proteomes" id="UP000290261"/>
    </source>
</evidence>
<organism evidence="2 3">
    <name type="scientific">Flagellimonas olearia</name>
    <dbReference type="NCBI Taxonomy" id="552546"/>
    <lineage>
        <taxon>Bacteria</taxon>
        <taxon>Pseudomonadati</taxon>
        <taxon>Bacteroidota</taxon>
        <taxon>Flavobacteriia</taxon>
        <taxon>Flavobacteriales</taxon>
        <taxon>Flavobacteriaceae</taxon>
        <taxon>Flagellimonas</taxon>
    </lineage>
</organism>
<dbReference type="GO" id="GO:0006508">
    <property type="term" value="P:proteolysis"/>
    <property type="evidence" value="ECO:0007669"/>
    <property type="project" value="InterPro"/>
</dbReference>
<dbReference type="AlphaFoldDB" id="A0A444VK78"/>
<dbReference type="PANTHER" id="PTHR32060">
    <property type="entry name" value="TAIL-SPECIFIC PROTEASE"/>
    <property type="match status" value="1"/>
</dbReference>
<dbReference type="InterPro" id="IPR005151">
    <property type="entry name" value="Tail-specific_protease"/>
</dbReference>
<reference evidence="2 3" key="1">
    <citation type="submission" date="2014-04" db="EMBL/GenBank/DDBJ databases">
        <title>Whole genome of Muricauda olearia.</title>
        <authorList>
            <person name="Zhang X.-H."/>
            <person name="Tang K."/>
        </authorList>
    </citation>
    <scope>NUCLEOTIDE SEQUENCE [LARGE SCALE GENOMIC DNA]</scope>
    <source>
        <strain evidence="2 3">Th120</strain>
    </source>
</reference>
<feature type="domain" description="Tail specific protease" evidence="1">
    <location>
        <begin position="238"/>
        <end position="436"/>
    </location>
</feature>
<dbReference type="PANTHER" id="PTHR32060:SF30">
    <property type="entry name" value="CARBOXY-TERMINAL PROCESSING PROTEASE CTPA"/>
    <property type="match status" value="1"/>
</dbReference>
<dbReference type="RefSeq" id="WP_129654789.1">
    <property type="nucleotide sequence ID" value="NZ_ML142911.1"/>
</dbReference>
<accession>A0A444VK78</accession>
<protein>
    <submittedName>
        <fullName evidence="2">Peptidase S41</fullName>
    </submittedName>
</protein>
<sequence>MKSKYLTLLFLLVPYLFFGQLRPKFSKKEVLEDLKTLQESLEEAHYNLYAYITEQEFNARYLQIKEGVQKDSLDLLETTTILQQLISVVNNGHTEIGFPGQSYGAYAYAGGTLFPLEIAFEYNIPLIRKNWSDNDSIKVGDKILRINGMSMAEILSKIYPQISAERPYFKNAKIELYSFPRLYWQVFGRHDQFEVEIQSKGKNTTYSLKAVDLINGYEMKRNEVLNATMTLWFKGQTAYLNPGNFSGDEPKFKQFIDSSFAEIHSKKSENLIIDLRNNGGGDNAFSDYLVSYIADRPFQWHSSFTLKTSAFLKEQVRQNNDTTAVYWKQILDHKDGEVYDYHFDDYPQQPIAKRYKGKVYVLINRQSHSQSAVTAAQIQDYGFGTLVGEETGDYPSLYASQFQYQLPHTGISVSVSKGKIVRVNGSTQEEGVIPDIFIKDHLLDEDDEILDGLFKHLRTE</sequence>
<evidence type="ECO:0000259" key="1">
    <source>
        <dbReference type="Pfam" id="PF03572"/>
    </source>
</evidence>
<dbReference type="GO" id="GO:0007165">
    <property type="term" value="P:signal transduction"/>
    <property type="evidence" value="ECO:0007669"/>
    <property type="project" value="TreeGrafter"/>
</dbReference>
<dbReference type="GO" id="GO:0008236">
    <property type="term" value="F:serine-type peptidase activity"/>
    <property type="evidence" value="ECO:0007669"/>
    <property type="project" value="InterPro"/>
</dbReference>
<dbReference type="EMBL" id="JJMP01000007">
    <property type="protein sequence ID" value="RYC51142.1"/>
    <property type="molecule type" value="Genomic_DNA"/>
</dbReference>
<dbReference type="Proteomes" id="UP000290261">
    <property type="component" value="Unassembled WGS sequence"/>
</dbReference>
<dbReference type="InterPro" id="IPR029045">
    <property type="entry name" value="ClpP/crotonase-like_dom_sf"/>
</dbReference>
<dbReference type="Gene3D" id="3.90.226.10">
    <property type="entry name" value="2-enoyl-CoA Hydratase, Chain A, domain 1"/>
    <property type="match status" value="1"/>
</dbReference>
<dbReference type="GO" id="GO:0030288">
    <property type="term" value="C:outer membrane-bounded periplasmic space"/>
    <property type="evidence" value="ECO:0007669"/>
    <property type="project" value="TreeGrafter"/>
</dbReference>
<comment type="caution">
    <text evidence="2">The sequence shown here is derived from an EMBL/GenBank/DDBJ whole genome shotgun (WGS) entry which is preliminary data.</text>
</comment>
<gene>
    <name evidence="2" type="ORF">DN53_16040</name>
</gene>
<dbReference type="Pfam" id="PF03572">
    <property type="entry name" value="Peptidase_S41"/>
    <property type="match status" value="1"/>
</dbReference>
<dbReference type="SUPFAM" id="SSF52096">
    <property type="entry name" value="ClpP/crotonase"/>
    <property type="match status" value="1"/>
</dbReference>
<proteinExistence type="predicted"/>
<dbReference type="GO" id="GO:0004175">
    <property type="term" value="F:endopeptidase activity"/>
    <property type="evidence" value="ECO:0007669"/>
    <property type="project" value="TreeGrafter"/>
</dbReference>
<evidence type="ECO:0000313" key="2">
    <source>
        <dbReference type="EMBL" id="RYC51142.1"/>
    </source>
</evidence>
<keyword evidence="3" id="KW-1185">Reference proteome</keyword>
<name>A0A444VK78_9FLAO</name>